<protein>
    <submittedName>
        <fullName evidence="2">HD domain-containing protein</fullName>
    </submittedName>
</protein>
<dbReference type="PANTHER" id="PTHR43155:SF2">
    <property type="entry name" value="CYCLIC DI-GMP PHOSPHODIESTERASE PA4108"/>
    <property type="match status" value="1"/>
</dbReference>
<dbReference type="CDD" id="cd00077">
    <property type="entry name" value="HDc"/>
    <property type="match status" value="1"/>
</dbReference>
<accession>A0A3G3K154</accession>
<dbReference type="PANTHER" id="PTHR43155">
    <property type="entry name" value="CYCLIC DI-GMP PHOSPHODIESTERASE PA4108-RELATED"/>
    <property type="match status" value="1"/>
</dbReference>
<sequence>MREVPVMNLVSGDVLAKPIYSRNGVILLDAGTVLTEGYIQRLRGLNIDRVSLRLSRGALWTDSAVQQNFELSQADWALPDIGRMKEDEKSRKEAVQAALDFTDTMRGIERIALPVPQDKFRNQFKSMIGEIVSKRELAEELGVMLQTDPLLFQQALQVTMCANVIGTARKYDSDEMYNLTLGSLFSDIGMTRLPTDLTKVTRELTDSERLKVRGHTTEGYRILSKMKDVPLESAKVALQHHERYRGEGYPFGLKREEISEFAQIVGIADVYNALVSSRHHRKAYAVEEATEYLFAAGNYEFDLSLIQTYLRHLTIYPVSTHVLMNSGQHAFVVETANRPVLRPVVQVYREADGSTIASPYLVDLEQHPYLAILKRLGD</sequence>
<dbReference type="AlphaFoldDB" id="A0A3G3K154"/>
<reference evidence="2 3" key="1">
    <citation type="submission" date="2018-10" db="EMBL/GenBank/DDBJ databases">
        <title>Genome Sequence of Cohnella sp.</title>
        <authorList>
            <person name="Srinivasan S."/>
            <person name="Kim M.K."/>
        </authorList>
    </citation>
    <scope>NUCLEOTIDE SEQUENCE [LARGE SCALE GENOMIC DNA]</scope>
    <source>
        <strain evidence="2 3">18JY8-7</strain>
    </source>
</reference>
<dbReference type="SUPFAM" id="SSF109604">
    <property type="entry name" value="HD-domain/PDEase-like"/>
    <property type="match status" value="1"/>
</dbReference>
<evidence type="ECO:0000259" key="1">
    <source>
        <dbReference type="PROSITE" id="PS51832"/>
    </source>
</evidence>
<evidence type="ECO:0000313" key="2">
    <source>
        <dbReference type="EMBL" id="AYQ74188.1"/>
    </source>
</evidence>
<dbReference type="EMBL" id="CP033433">
    <property type="protein sequence ID" value="AYQ74188.1"/>
    <property type="molecule type" value="Genomic_DNA"/>
</dbReference>
<dbReference type="Pfam" id="PF13487">
    <property type="entry name" value="HD_5"/>
    <property type="match status" value="1"/>
</dbReference>
<keyword evidence="3" id="KW-1185">Reference proteome</keyword>
<dbReference type="PROSITE" id="PS51832">
    <property type="entry name" value="HD_GYP"/>
    <property type="match status" value="1"/>
</dbReference>
<dbReference type="InterPro" id="IPR037522">
    <property type="entry name" value="HD_GYP_dom"/>
</dbReference>
<dbReference type="KEGG" id="coh:EAV92_17445"/>
<feature type="domain" description="HD-GYP" evidence="1">
    <location>
        <begin position="129"/>
        <end position="325"/>
    </location>
</feature>
<dbReference type="InterPro" id="IPR003607">
    <property type="entry name" value="HD/PDEase_dom"/>
</dbReference>
<dbReference type="Gene3D" id="1.10.3210.10">
    <property type="entry name" value="Hypothetical protein af1432"/>
    <property type="match status" value="1"/>
</dbReference>
<name>A0A3G3K154_9BACL</name>
<evidence type="ECO:0000313" key="3">
    <source>
        <dbReference type="Proteomes" id="UP000269097"/>
    </source>
</evidence>
<gene>
    <name evidence="2" type="ORF">EAV92_17445</name>
</gene>
<dbReference type="Proteomes" id="UP000269097">
    <property type="component" value="Chromosome"/>
</dbReference>
<proteinExistence type="predicted"/>
<organism evidence="2 3">
    <name type="scientific">Cohnella candidum</name>
    <dbReference type="NCBI Taxonomy" id="2674991"/>
    <lineage>
        <taxon>Bacteria</taxon>
        <taxon>Bacillati</taxon>
        <taxon>Bacillota</taxon>
        <taxon>Bacilli</taxon>
        <taxon>Bacillales</taxon>
        <taxon>Paenibacillaceae</taxon>
        <taxon>Cohnella</taxon>
    </lineage>
</organism>